<dbReference type="InterPro" id="IPR004951">
    <property type="entry name" value="DUF268_CAE_spp"/>
</dbReference>
<dbReference type="AlphaFoldDB" id="A0A0K2UMM7"/>
<keyword evidence="1" id="KW-0472">Membrane</keyword>
<dbReference type="EMBL" id="HACA01021620">
    <property type="protein sequence ID" value="CDW38981.1"/>
    <property type="molecule type" value="Transcribed_RNA"/>
</dbReference>
<proteinExistence type="predicted"/>
<name>A0A0K2UMM7_LEPSM</name>
<sequence length="369" mass="42477">MQKKFSRMNLCQCFRVIQKEWILICVILFLILFNTIRKYTYIDMDKVSLNYIISGGNTTNRLLEAKINKIKYICGDACDTSMPMGNSLQQDRIYFLSKSFDCKEMFRAEGFDSKILITPPVRIPPSLYSYFTYQNQIIIRNYYLNNAGQSATNRATTWSRIYVNKLVETYKKYGVGSKFYGSYGIDETKRLDFALKTQTNITGKRVLVVGSMSPWVECMALANGAAMVTTLEYGKIISQHEKLRTLIPSEYEKLFLENKLDPFDIILSFSSLEHSGLGRYGDALNPWGDIITMAKLHCTTTRDAVAIIGLPYDTTGKDSIEFNAHRCYGPLMLSHIFTNWKLKWLSEPKYEDHPCSFHKYHGIYVVQKA</sequence>
<dbReference type="Pfam" id="PF03269">
    <property type="entry name" value="DUF268"/>
    <property type="match status" value="1"/>
</dbReference>
<keyword evidence="1" id="KW-0812">Transmembrane</keyword>
<reference evidence="2" key="1">
    <citation type="submission" date="2014-05" db="EMBL/GenBank/DDBJ databases">
        <authorList>
            <person name="Chronopoulou M."/>
        </authorList>
    </citation>
    <scope>NUCLEOTIDE SEQUENCE</scope>
    <source>
        <tissue evidence="2">Whole organism</tissue>
    </source>
</reference>
<evidence type="ECO:0000256" key="1">
    <source>
        <dbReference type="SAM" id="Phobius"/>
    </source>
</evidence>
<protein>
    <recommendedName>
        <fullName evidence="3">DUF268 domain-containing protein</fullName>
    </recommendedName>
</protein>
<accession>A0A0K2UMM7</accession>
<dbReference type="OrthoDB" id="428346at2759"/>
<keyword evidence="1" id="KW-1133">Transmembrane helix</keyword>
<evidence type="ECO:0008006" key="3">
    <source>
        <dbReference type="Google" id="ProtNLM"/>
    </source>
</evidence>
<organism evidence="2">
    <name type="scientific">Lepeophtheirus salmonis</name>
    <name type="common">Salmon louse</name>
    <name type="synonym">Caligus salmonis</name>
    <dbReference type="NCBI Taxonomy" id="72036"/>
    <lineage>
        <taxon>Eukaryota</taxon>
        <taxon>Metazoa</taxon>
        <taxon>Ecdysozoa</taxon>
        <taxon>Arthropoda</taxon>
        <taxon>Crustacea</taxon>
        <taxon>Multicrustacea</taxon>
        <taxon>Hexanauplia</taxon>
        <taxon>Copepoda</taxon>
        <taxon>Siphonostomatoida</taxon>
        <taxon>Caligidae</taxon>
        <taxon>Lepeophtheirus</taxon>
    </lineage>
</organism>
<evidence type="ECO:0000313" key="2">
    <source>
        <dbReference type="EMBL" id="CDW38981.1"/>
    </source>
</evidence>
<feature type="transmembrane region" description="Helical" evidence="1">
    <location>
        <begin position="21"/>
        <end position="40"/>
    </location>
</feature>